<feature type="domain" description="Type II secretion system protein GspF" evidence="9">
    <location>
        <begin position="76"/>
        <end position="198"/>
    </location>
</feature>
<keyword evidence="7 8" id="KW-0472">Membrane</keyword>
<dbReference type="EMBL" id="AP010904">
    <property type="protein sequence ID" value="BAH76337.1"/>
    <property type="molecule type" value="Genomic_DNA"/>
</dbReference>
<evidence type="ECO:0000313" key="11">
    <source>
        <dbReference type="Proteomes" id="UP000009071"/>
    </source>
</evidence>
<dbReference type="RefSeq" id="WP_015861502.1">
    <property type="nucleotide sequence ID" value="NC_012796.1"/>
</dbReference>
<organism evidence="10 11">
    <name type="scientific">Solidesulfovibrio magneticus (strain ATCC 700980 / DSM 13731 / RS-1)</name>
    <name type="common">Desulfovibrio magneticus</name>
    <dbReference type="NCBI Taxonomy" id="573370"/>
    <lineage>
        <taxon>Bacteria</taxon>
        <taxon>Pseudomonadati</taxon>
        <taxon>Thermodesulfobacteriota</taxon>
        <taxon>Desulfovibrionia</taxon>
        <taxon>Desulfovibrionales</taxon>
        <taxon>Desulfovibrionaceae</taxon>
        <taxon>Solidesulfovibrio</taxon>
    </lineage>
</organism>
<evidence type="ECO:0000256" key="7">
    <source>
        <dbReference type="ARBA" id="ARBA00023136"/>
    </source>
</evidence>
<dbReference type="Proteomes" id="UP000009071">
    <property type="component" value="Chromosome"/>
</dbReference>
<dbReference type="InterPro" id="IPR003004">
    <property type="entry name" value="GspF/PilC"/>
</dbReference>
<accession>C4XH34</accession>
<dbReference type="InterPro" id="IPR042094">
    <property type="entry name" value="T2SS_GspF_sf"/>
</dbReference>
<evidence type="ECO:0000256" key="5">
    <source>
        <dbReference type="ARBA" id="ARBA00022692"/>
    </source>
</evidence>
<dbReference type="GO" id="GO:0005886">
    <property type="term" value="C:plasma membrane"/>
    <property type="evidence" value="ECO:0007669"/>
    <property type="project" value="UniProtKB-SubCell"/>
</dbReference>
<evidence type="ECO:0000313" key="10">
    <source>
        <dbReference type="EMBL" id="BAH76337.1"/>
    </source>
</evidence>
<evidence type="ECO:0000256" key="4">
    <source>
        <dbReference type="ARBA" id="ARBA00022519"/>
    </source>
</evidence>
<evidence type="ECO:0000256" key="8">
    <source>
        <dbReference type="SAM" id="Phobius"/>
    </source>
</evidence>
<keyword evidence="6 8" id="KW-1133">Transmembrane helix</keyword>
<dbReference type="STRING" id="573370.DMR_28460"/>
<dbReference type="AlphaFoldDB" id="C4XH34"/>
<dbReference type="GO" id="GO:0015628">
    <property type="term" value="P:protein secretion by the type II secretion system"/>
    <property type="evidence" value="ECO:0007669"/>
    <property type="project" value="TreeGrafter"/>
</dbReference>
<feature type="transmembrane region" description="Helical" evidence="8">
    <location>
        <begin position="217"/>
        <end position="243"/>
    </location>
</feature>
<name>C4XH34_SOLM1</name>
<dbReference type="eggNOG" id="COG1459">
    <property type="taxonomic scope" value="Bacteria"/>
</dbReference>
<reference evidence="10 11" key="1">
    <citation type="journal article" date="2009" name="Genome Res.">
        <title>Whole genome sequence of Desulfovibrio magneticus strain RS-1 revealed common gene clusters in magnetotactic bacteria.</title>
        <authorList>
            <person name="Nakazawa H."/>
            <person name="Arakaki A."/>
            <person name="Narita-Yamada S."/>
            <person name="Yashiro I."/>
            <person name="Jinno K."/>
            <person name="Aoki N."/>
            <person name="Tsuruyama A."/>
            <person name="Okamura Y."/>
            <person name="Tanikawa S."/>
            <person name="Fujita N."/>
            <person name="Takeyama H."/>
            <person name="Matsunaga T."/>
        </authorList>
    </citation>
    <scope>NUCLEOTIDE SEQUENCE [LARGE SCALE GENOMIC DNA]</scope>
    <source>
        <strain evidence="11">ATCC 700980 / DSM 13731 / RS-1</strain>
    </source>
</reference>
<feature type="transmembrane region" description="Helical" evidence="8">
    <location>
        <begin position="381"/>
        <end position="402"/>
    </location>
</feature>
<dbReference type="HOGENOM" id="CLU_035032_2_1_7"/>
<dbReference type="FunFam" id="1.20.81.30:FF:000001">
    <property type="entry name" value="Type II secretion system protein F"/>
    <property type="match status" value="2"/>
</dbReference>
<dbReference type="KEGG" id="dma:DMR_28460"/>
<evidence type="ECO:0000256" key="6">
    <source>
        <dbReference type="ARBA" id="ARBA00022989"/>
    </source>
</evidence>
<dbReference type="Pfam" id="PF00482">
    <property type="entry name" value="T2SSF"/>
    <property type="match status" value="2"/>
</dbReference>
<comment type="subcellular location">
    <subcellularLocation>
        <location evidence="1">Cell inner membrane</location>
        <topology evidence="1">Multi-pass membrane protein</topology>
    </subcellularLocation>
</comment>
<dbReference type="PANTHER" id="PTHR30012">
    <property type="entry name" value="GENERAL SECRETION PATHWAY PROTEIN"/>
    <property type="match status" value="1"/>
</dbReference>
<proteinExistence type="inferred from homology"/>
<dbReference type="Gene3D" id="1.20.81.30">
    <property type="entry name" value="Type II secretion system (T2SS), domain F"/>
    <property type="match status" value="2"/>
</dbReference>
<evidence type="ECO:0000256" key="2">
    <source>
        <dbReference type="ARBA" id="ARBA00005745"/>
    </source>
</evidence>
<gene>
    <name evidence="10" type="primary">gspF</name>
    <name evidence="10" type="ordered locus">DMR_28460</name>
</gene>
<evidence type="ECO:0000256" key="3">
    <source>
        <dbReference type="ARBA" id="ARBA00022475"/>
    </source>
</evidence>
<feature type="domain" description="Type II secretion system protein GspF" evidence="9">
    <location>
        <begin position="279"/>
        <end position="400"/>
    </location>
</feature>
<dbReference type="PRINTS" id="PR00812">
    <property type="entry name" value="BCTERIALGSPF"/>
</dbReference>
<dbReference type="InterPro" id="IPR018076">
    <property type="entry name" value="T2SS_GspF_dom"/>
</dbReference>
<evidence type="ECO:0000259" key="9">
    <source>
        <dbReference type="Pfam" id="PF00482"/>
    </source>
</evidence>
<keyword evidence="11" id="KW-1185">Reference proteome</keyword>
<sequence length="409" mass="43909">MPVYEYAAVDAKGRVKQGIVTAESQQAARIALRAKRLFVTSLAEATSGATARGRGETASLPFFARRMGRGELLAATQVLATLLEAGLPLDKALAALIEQMRAGRGKWVFSHILERIREGQDFSTALAAYPAVFPPTYVSMVRSAEATGMLPIVLGNLAEYLDRQTQLARTLQAALAYPAFMFVFGLAVMALLLAYVIPEVTRIFVDLRRALPLPTVILIAASDFVRAWWPFLLGGLVGLVLAVHRTLRTRRGRALADRLTLALPVVGPIARNAATARLARTLGTCLDQGVTMLSALRIAGSVSGNMVFEQAMERIRDEASQGGGLTDPMREADIFPPIALQLVSAGEQSGRLGELLVGLARMLENDVNARINSASSLFEPVMILLLGGMVGLMVLAVLLPIFEMSSLIG</sequence>
<keyword evidence="5 8" id="KW-0812">Transmembrane</keyword>
<protein>
    <submittedName>
        <fullName evidence="10">General secretion pathway protein F</fullName>
    </submittedName>
</protein>
<dbReference type="PANTHER" id="PTHR30012:SF0">
    <property type="entry name" value="TYPE II SECRETION SYSTEM PROTEIN F-RELATED"/>
    <property type="match status" value="1"/>
</dbReference>
<evidence type="ECO:0000256" key="1">
    <source>
        <dbReference type="ARBA" id="ARBA00004429"/>
    </source>
</evidence>
<comment type="similarity">
    <text evidence="2">Belongs to the GSP F family.</text>
</comment>
<keyword evidence="4" id="KW-0997">Cell inner membrane</keyword>
<keyword evidence="3" id="KW-1003">Cell membrane</keyword>
<feature type="transmembrane region" description="Helical" evidence="8">
    <location>
        <begin position="174"/>
        <end position="197"/>
    </location>
</feature>
<dbReference type="OrthoDB" id="9805682at2"/>